<dbReference type="EMBL" id="JAAMPI010000074">
    <property type="protein sequence ID" value="KAF4636262.1"/>
    <property type="molecule type" value="Genomic_DNA"/>
</dbReference>
<accession>A0A8H4RXF8</accession>
<dbReference type="GO" id="GO:0000981">
    <property type="term" value="F:DNA-binding transcription factor activity, RNA polymerase II-specific"/>
    <property type="evidence" value="ECO:0007669"/>
    <property type="project" value="InterPro"/>
</dbReference>
<dbReference type="GO" id="GO:0003677">
    <property type="term" value="F:DNA binding"/>
    <property type="evidence" value="ECO:0007669"/>
    <property type="project" value="UniProtKB-KW"/>
</dbReference>
<dbReference type="GO" id="GO:0005634">
    <property type="term" value="C:nucleus"/>
    <property type="evidence" value="ECO:0007669"/>
    <property type="project" value="InterPro"/>
</dbReference>
<dbReference type="AlphaFoldDB" id="A0A8H4RXF8"/>
<protein>
    <recommendedName>
        <fullName evidence="7">Zn(2)-C6 fungal-type domain-containing protein</fullName>
    </recommendedName>
</protein>
<dbReference type="OrthoDB" id="2740448at2759"/>
<evidence type="ECO:0000256" key="6">
    <source>
        <dbReference type="SAM" id="MobiDB-lite"/>
    </source>
</evidence>
<dbReference type="GO" id="GO:0008270">
    <property type="term" value="F:zinc ion binding"/>
    <property type="evidence" value="ECO:0007669"/>
    <property type="project" value="InterPro"/>
</dbReference>
<feature type="domain" description="Zn(2)-C6 fungal-type" evidence="7">
    <location>
        <begin position="46"/>
        <end position="76"/>
    </location>
</feature>
<dbReference type="Gene3D" id="4.10.240.10">
    <property type="entry name" value="Zn(2)-C6 fungal-type DNA-binding domain"/>
    <property type="match status" value="1"/>
</dbReference>
<reference evidence="8 9" key="1">
    <citation type="submission" date="2020-03" db="EMBL/GenBank/DDBJ databases">
        <title>Draft Genome Sequence of Cudoniella acicularis.</title>
        <authorList>
            <person name="Buettner E."/>
            <person name="Kellner H."/>
        </authorList>
    </citation>
    <scope>NUCLEOTIDE SEQUENCE [LARGE SCALE GENOMIC DNA]</scope>
    <source>
        <strain evidence="8 9">DSM 108380</strain>
    </source>
</reference>
<evidence type="ECO:0000259" key="7">
    <source>
        <dbReference type="PROSITE" id="PS50048"/>
    </source>
</evidence>
<keyword evidence="2" id="KW-0805">Transcription regulation</keyword>
<feature type="region of interest" description="Disordered" evidence="6">
    <location>
        <begin position="214"/>
        <end position="257"/>
    </location>
</feature>
<dbReference type="PANTHER" id="PTHR31069:SF31">
    <property type="entry name" value="MONODICTYPHENONE CLUSTER TRANSCRIPTION FACTOR-RELATED"/>
    <property type="match status" value="1"/>
</dbReference>
<comment type="caution">
    <text evidence="8">The sequence shown here is derived from an EMBL/GenBank/DDBJ whole genome shotgun (WGS) entry which is preliminary data.</text>
</comment>
<gene>
    <name evidence="8" type="ORF">G7Y89_g1825</name>
</gene>
<evidence type="ECO:0000256" key="4">
    <source>
        <dbReference type="ARBA" id="ARBA00023163"/>
    </source>
</evidence>
<keyword evidence="4" id="KW-0804">Transcription</keyword>
<evidence type="ECO:0000313" key="8">
    <source>
        <dbReference type="EMBL" id="KAF4636262.1"/>
    </source>
</evidence>
<evidence type="ECO:0000256" key="5">
    <source>
        <dbReference type="ARBA" id="ARBA00023242"/>
    </source>
</evidence>
<sequence>MELVDRTSPPMSKKAPAAQQLPQQKQGDLHKEKRQFSSQKKKLRESCNSCATSKVKCSRDQPICARCEDREIICQYSPSKRTGKKRKARVSDAFSADLNRSNTAPRTFKSPSNLNYQTIGLNYAPKNVTTWDSPRNHYPGAVWGTGVGSEAPFVRGSQTSTTSIETPGSWEEKTFDVNVHTGQSGPMPYYNPGYNEPGFLGSCDDANLNNPNIDTLLRGSDRNDPAAAFDSSTPILTPDSDRRSSSADSNDFRPQPRSHDCMSVVLEIIQSLHVAPVSCASFARGGHQSSPQTPTIDRALATNKDIIDSIGTILECSCSLDPQLYLILTLVASKIISWYSAIARCDDPTTNNRENSGPKSKQVSEHVRYLPITVGIYHLEGANEATMRAQLVLSELHRAVGLVGQLAQRFNQAEVPQGYDELLDGSARDEKSAARSMGAELEAFLLFRMRSITTQTMEVLRNA</sequence>
<keyword evidence="3" id="KW-0238">DNA-binding</keyword>
<evidence type="ECO:0000256" key="2">
    <source>
        <dbReference type="ARBA" id="ARBA00023015"/>
    </source>
</evidence>
<dbReference type="CDD" id="cd00067">
    <property type="entry name" value="GAL4"/>
    <property type="match status" value="1"/>
</dbReference>
<evidence type="ECO:0000256" key="3">
    <source>
        <dbReference type="ARBA" id="ARBA00023125"/>
    </source>
</evidence>
<keyword evidence="5" id="KW-0539">Nucleus</keyword>
<feature type="region of interest" description="Disordered" evidence="6">
    <location>
        <begin position="1"/>
        <end position="42"/>
    </location>
</feature>
<dbReference type="PANTHER" id="PTHR31069">
    <property type="entry name" value="OLEATE-ACTIVATED TRANSCRIPTION FACTOR 1-RELATED"/>
    <property type="match status" value="1"/>
</dbReference>
<dbReference type="Pfam" id="PF08493">
    <property type="entry name" value="AflR"/>
    <property type="match status" value="1"/>
</dbReference>
<dbReference type="SMART" id="SM00066">
    <property type="entry name" value="GAL4"/>
    <property type="match status" value="1"/>
</dbReference>
<dbReference type="InterPro" id="IPR001138">
    <property type="entry name" value="Zn2Cys6_DnaBD"/>
</dbReference>
<dbReference type="PROSITE" id="PS00463">
    <property type="entry name" value="ZN2_CY6_FUNGAL_1"/>
    <property type="match status" value="1"/>
</dbReference>
<name>A0A8H4RXF8_9HELO</name>
<evidence type="ECO:0000313" key="9">
    <source>
        <dbReference type="Proteomes" id="UP000566819"/>
    </source>
</evidence>
<dbReference type="Pfam" id="PF00172">
    <property type="entry name" value="Zn_clus"/>
    <property type="match status" value="1"/>
</dbReference>
<dbReference type="SUPFAM" id="SSF57701">
    <property type="entry name" value="Zn2/Cys6 DNA-binding domain"/>
    <property type="match status" value="1"/>
</dbReference>
<keyword evidence="9" id="KW-1185">Reference proteome</keyword>
<proteinExistence type="predicted"/>
<dbReference type="InterPro" id="IPR013700">
    <property type="entry name" value="AflR"/>
</dbReference>
<dbReference type="PROSITE" id="PS50048">
    <property type="entry name" value="ZN2_CY6_FUNGAL_2"/>
    <property type="match status" value="1"/>
</dbReference>
<feature type="compositionally biased region" description="Low complexity" evidence="6">
    <location>
        <begin position="13"/>
        <end position="26"/>
    </location>
</feature>
<dbReference type="Proteomes" id="UP000566819">
    <property type="component" value="Unassembled WGS sequence"/>
</dbReference>
<organism evidence="8 9">
    <name type="scientific">Cudoniella acicularis</name>
    <dbReference type="NCBI Taxonomy" id="354080"/>
    <lineage>
        <taxon>Eukaryota</taxon>
        <taxon>Fungi</taxon>
        <taxon>Dikarya</taxon>
        <taxon>Ascomycota</taxon>
        <taxon>Pezizomycotina</taxon>
        <taxon>Leotiomycetes</taxon>
        <taxon>Helotiales</taxon>
        <taxon>Tricladiaceae</taxon>
        <taxon>Cudoniella</taxon>
    </lineage>
</organism>
<dbReference type="InterPro" id="IPR036864">
    <property type="entry name" value="Zn2-C6_fun-type_DNA-bd_sf"/>
</dbReference>
<evidence type="ECO:0000256" key="1">
    <source>
        <dbReference type="ARBA" id="ARBA00022723"/>
    </source>
</evidence>
<keyword evidence="1" id="KW-0479">Metal-binding</keyword>
<dbReference type="InterPro" id="IPR050675">
    <property type="entry name" value="OAF3"/>
</dbReference>
<dbReference type="PRINTS" id="PR00755">
    <property type="entry name" value="AFLATOXINBRP"/>
</dbReference>
<dbReference type="GO" id="GO:0045122">
    <property type="term" value="P:aflatoxin biosynthetic process"/>
    <property type="evidence" value="ECO:0007669"/>
    <property type="project" value="InterPro"/>
</dbReference>